<dbReference type="RefSeq" id="WP_259094619.1">
    <property type="nucleotide sequence ID" value="NZ_BAAAZC010000005.1"/>
</dbReference>
<dbReference type="PROSITE" id="PS51257">
    <property type="entry name" value="PROKAR_LIPOPROTEIN"/>
    <property type="match status" value="1"/>
</dbReference>
<accession>A0ABP7P6S9</accession>
<evidence type="ECO:0000256" key="1">
    <source>
        <dbReference type="SAM" id="SignalP"/>
    </source>
</evidence>
<gene>
    <name evidence="2" type="ORF">GCM10022210_05500</name>
</gene>
<organism evidence="2 3">
    <name type="scientific">Mucilaginibacter dorajii</name>
    <dbReference type="NCBI Taxonomy" id="692994"/>
    <lineage>
        <taxon>Bacteria</taxon>
        <taxon>Pseudomonadati</taxon>
        <taxon>Bacteroidota</taxon>
        <taxon>Sphingobacteriia</taxon>
        <taxon>Sphingobacteriales</taxon>
        <taxon>Sphingobacteriaceae</taxon>
        <taxon>Mucilaginibacter</taxon>
    </lineage>
</organism>
<comment type="caution">
    <text evidence="2">The sequence shown here is derived from an EMBL/GenBank/DDBJ whole genome shotgun (WGS) entry which is preliminary data.</text>
</comment>
<sequence>MKALIVLIMVSLFLSSCNLSESDTAVSIEVNNSLKGVEITQATDKYDQSQGLFHIRATIRRTGRQHIGNLQLKADYYDAIGNKLAESKVDPENEIKPGDSDDVETTYLFPTVADLPARVVLSANDDSLNEAALRIESAR</sequence>
<evidence type="ECO:0008006" key="4">
    <source>
        <dbReference type="Google" id="ProtNLM"/>
    </source>
</evidence>
<dbReference type="NCBIfam" id="NF038353">
    <property type="entry name" value="FxLYD_dom"/>
    <property type="match status" value="1"/>
</dbReference>
<feature type="signal peptide" evidence="1">
    <location>
        <begin position="1"/>
        <end position="21"/>
    </location>
</feature>
<keyword evidence="1" id="KW-0732">Signal</keyword>
<evidence type="ECO:0000313" key="2">
    <source>
        <dbReference type="EMBL" id="GAA3960680.1"/>
    </source>
</evidence>
<dbReference type="InterPro" id="IPR047676">
    <property type="entry name" value="FxLYD_dom"/>
</dbReference>
<dbReference type="EMBL" id="BAAAZC010000005">
    <property type="protein sequence ID" value="GAA3960680.1"/>
    <property type="molecule type" value="Genomic_DNA"/>
</dbReference>
<proteinExistence type="predicted"/>
<dbReference type="Proteomes" id="UP001500742">
    <property type="component" value="Unassembled WGS sequence"/>
</dbReference>
<keyword evidence="3" id="KW-1185">Reference proteome</keyword>
<feature type="chain" id="PRO_5046146936" description="DUF4352 domain-containing protein" evidence="1">
    <location>
        <begin position="22"/>
        <end position="139"/>
    </location>
</feature>
<name>A0ABP7P6S9_9SPHI</name>
<reference evidence="3" key="1">
    <citation type="journal article" date="2019" name="Int. J. Syst. Evol. Microbiol.">
        <title>The Global Catalogue of Microorganisms (GCM) 10K type strain sequencing project: providing services to taxonomists for standard genome sequencing and annotation.</title>
        <authorList>
            <consortium name="The Broad Institute Genomics Platform"/>
            <consortium name="The Broad Institute Genome Sequencing Center for Infectious Disease"/>
            <person name="Wu L."/>
            <person name="Ma J."/>
        </authorList>
    </citation>
    <scope>NUCLEOTIDE SEQUENCE [LARGE SCALE GENOMIC DNA]</scope>
    <source>
        <strain evidence="3">JCM 16601</strain>
    </source>
</reference>
<protein>
    <recommendedName>
        <fullName evidence="4">DUF4352 domain-containing protein</fullName>
    </recommendedName>
</protein>
<evidence type="ECO:0000313" key="3">
    <source>
        <dbReference type="Proteomes" id="UP001500742"/>
    </source>
</evidence>